<dbReference type="HGNC" id="HGNC:30500">
    <property type="gene designation" value="PRRT2"/>
</dbReference>
<dbReference type="Bgee" id="ENSG00000167371">
    <property type="expression patterns" value="Expressed in right hemisphere of cerebellum and 140 other cell types or tissues"/>
</dbReference>
<keyword evidence="2" id="KW-1185">Reference proteome</keyword>
<dbReference type="VEuPathDB" id="HostDB:ENSG00000167371"/>
<dbReference type="Ensembl" id="ENST00000636902.1">
    <property type="protein sequence ID" value="ENSP00000489935.1"/>
    <property type="gene ID" value="ENSG00000167371.22"/>
</dbReference>
<dbReference type="EMBL" id="AC009133">
    <property type="status" value="NOT_ANNOTATED_CDS"/>
    <property type="molecule type" value="Genomic_DNA"/>
</dbReference>
<evidence type="ECO:0000313" key="1">
    <source>
        <dbReference type="Ensembl" id="ENSP00000489935.1"/>
    </source>
</evidence>
<feature type="non-terminal residue" evidence="1">
    <location>
        <position position="33"/>
    </location>
</feature>
<dbReference type="OpenTargets" id="ENSG00000167371"/>
<dbReference type="GeneTree" id="ENSGT00940000161103"/>
<name>A0A1B0GU25_HUMAN</name>
<dbReference type="Proteomes" id="UP000005640">
    <property type="component" value="Chromosome 16"/>
</dbReference>
<sequence length="33" mass="3412">IIASCVINLGDFSSCWELPWAHPSPGGSPTDGP</sequence>
<dbReference type="ChiTaRS" id="PRRT2">
    <property type="organism name" value="human"/>
</dbReference>
<dbReference type="Ensembl" id="ENST00000636902.1">
    <property type="protein sequence ID" value="ENSP00000489935.1"/>
    <property type="gene ID" value="ENSG00000167371.21"/>
</dbReference>
<reference evidence="1 2" key="1">
    <citation type="journal article" date="2001" name="Nature">
        <title>Initial sequencing and analysis of the human genome.</title>
        <authorList>
            <consortium name="International Human Genome Sequencing Consortium"/>
            <person name="Lander E.S."/>
            <person name="Linton L.M."/>
            <person name="Birren B."/>
            <person name="Nusbaum C."/>
            <person name="Zody M.C."/>
            <person name="Baldwin J."/>
            <person name="Devon K."/>
            <person name="Dewar K."/>
            <person name="Doyle M."/>
            <person name="FitzHugh W."/>
            <person name="Funke R."/>
            <person name="Gage D."/>
            <person name="Harris K."/>
            <person name="Heaford A."/>
            <person name="Howland J."/>
            <person name="Kann L."/>
            <person name="Lehoczky J."/>
            <person name="LeVine R."/>
            <person name="McEwan P."/>
            <person name="McKernan K."/>
            <person name="Meldrim J."/>
            <person name="Mesirov J.P."/>
            <person name="Miranda C."/>
            <person name="Morris W."/>
            <person name="Naylor J."/>
            <person name="Raymond C."/>
            <person name="Rosetti M."/>
            <person name="Santos R."/>
            <person name="Sheridan A."/>
            <person name="Sougnez C."/>
            <person name="Stange-Thomann N."/>
            <person name="Stojanovic N."/>
            <person name="Subramanian A."/>
            <person name="Wyman D."/>
            <person name="Rogers J."/>
            <person name="Sulston J."/>
            <person name="Ainscough R."/>
            <person name="Beck S."/>
            <person name="Bentley D."/>
            <person name="Burton J."/>
            <person name="Clee C."/>
            <person name="Carter N."/>
            <person name="Coulson A."/>
            <person name="Deadman R."/>
            <person name="Deloukas P."/>
            <person name="Dunham A."/>
            <person name="Dunham I."/>
            <person name="Durbin R."/>
            <person name="French L."/>
            <person name="Grafham D."/>
            <person name="Gregory S."/>
            <person name="Hubbard T."/>
            <person name="Humphray S."/>
            <person name="Hunt A."/>
            <person name="Jones M."/>
            <person name="Lloyd C."/>
            <person name="McMurray A."/>
            <person name="Matthews L."/>
            <person name="Mercer S."/>
            <person name="Milne S."/>
            <person name="Mullikin J.C."/>
            <person name="Mungall A."/>
            <person name="Plumb R."/>
            <person name="Ross M."/>
            <person name="Shownkeen R."/>
            <person name="Sims S."/>
            <person name="Waterston R.H."/>
            <person name="Wilson R.K."/>
            <person name="Hillier L.W."/>
            <person name="McPherson J.D."/>
            <person name="Marra M.A."/>
            <person name="Mardis E.R."/>
            <person name="Fulton L.A."/>
            <person name="Chinwalla A.T."/>
            <person name="Pepin K.H."/>
            <person name="Gish W.R."/>
            <person name="Chissoe S.L."/>
            <person name="Wendl M.C."/>
            <person name="Delehaunty K.D."/>
            <person name="Miner T.L."/>
            <person name="Delehaunty A."/>
            <person name="Kramer J.B."/>
            <person name="Cook L.L."/>
            <person name="Fulton R.S."/>
            <person name="Johnson D.L."/>
            <person name="Minx P.J."/>
            <person name="Clifton S.W."/>
            <person name="Hawkins T."/>
            <person name="Branscomb E."/>
            <person name="Predki P."/>
            <person name="Richardson P."/>
            <person name="Wenning S."/>
            <person name="Slezak T."/>
            <person name="Doggett N."/>
            <person name="Cheng J.F."/>
            <person name="Olsen A."/>
            <person name="Lucas S."/>
            <person name="Elkin C."/>
            <person name="Uberbacher E."/>
            <person name="Frazier M."/>
            <person name="Gibbs R.A."/>
            <person name="Muzny D.M."/>
            <person name="Scherer S.E."/>
            <person name="Bouck J.B."/>
            <person name="Sodergren E.J."/>
            <person name="Worley K.C."/>
            <person name="Rives C.M."/>
            <person name="Gorrell J.H."/>
            <person name="Metzker M.L."/>
            <person name="Naylor S.L."/>
            <person name="Kucherlapati R.S."/>
            <person name="Nelson D.L."/>
            <person name="Weinstock G.M."/>
            <person name="Sakaki Y."/>
            <person name="Fujiyama A."/>
            <person name="Hattori M."/>
            <person name="Yada T."/>
            <person name="Toyoda A."/>
            <person name="Itoh T."/>
            <person name="Kawagoe C."/>
            <person name="Watanabe H."/>
            <person name="Totoki Y."/>
            <person name="Taylor T."/>
            <person name="Weissenbach J."/>
            <person name="Heilig R."/>
            <person name="Saurin W."/>
            <person name="Artiguenave F."/>
            <person name="Brottier P."/>
            <person name="Bruls T."/>
            <person name="Pelletier E."/>
            <person name="Robert C."/>
            <person name="Wincker P."/>
            <person name="Smith D.R."/>
            <person name="Doucette-Stamm L."/>
            <person name="Rubenfield M."/>
            <person name="Weinstock K."/>
            <person name="Lee H.M."/>
            <person name="Dubois J."/>
            <person name="Rosenthal A."/>
            <person name="Platzer M."/>
            <person name="Nyakatura G."/>
            <person name="Taudien S."/>
            <person name="Rump A."/>
            <person name="Yang H."/>
            <person name="Yu J."/>
            <person name="Wang J."/>
            <person name="Huang G."/>
            <person name="Gu J."/>
            <person name="Hood L."/>
            <person name="Rowen L."/>
            <person name="Madan A."/>
            <person name="Qin S."/>
            <person name="Davis R.W."/>
            <person name="Federspiel N.A."/>
            <person name="Abola A.P."/>
            <person name="Proctor M.J."/>
            <person name="Myers R.M."/>
            <person name="Schmutz J."/>
            <person name="Dickson M."/>
            <person name="Grimwood J."/>
            <person name="Cox D.R."/>
            <person name="Olson M.V."/>
            <person name="Kaul R."/>
            <person name="Raymond C."/>
            <person name="Shimizu N."/>
            <person name="Kawasaki K."/>
            <person name="Minoshima S."/>
            <person name="Evans G.A."/>
            <person name="Athanasiou M."/>
            <person name="Schultz R."/>
            <person name="Roe B.A."/>
            <person name="Chen F."/>
            <person name="Pan H."/>
            <person name="Ramser J."/>
            <person name="Lehrach H."/>
            <person name="Reinhardt R."/>
            <person name="McCombie W.R."/>
            <person name="de la Bastide M."/>
            <person name="Dedhia N."/>
            <person name="Blocker H."/>
            <person name="Hornischer K."/>
            <person name="Nordsiek G."/>
            <person name="Agarwala R."/>
            <person name="Aravind L."/>
            <person name="Bailey J.A."/>
            <person name="Bateman A."/>
            <person name="Batzoglou S."/>
            <person name="Birney E."/>
            <person name="Bork P."/>
            <person name="Brown D.G."/>
            <person name="Burge C.B."/>
            <person name="Cerutti L."/>
            <person name="Chen H.C."/>
            <person name="Church D."/>
            <person name="Clamp M."/>
            <person name="Copley R.R."/>
            <person name="Doerks T."/>
            <person name="Eddy S.R."/>
            <person name="Eichler E.E."/>
            <person name="Furey T.S."/>
            <person name="Galagan J."/>
            <person name="Gilbert J.G."/>
            <person name="Harmon C."/>
            <person name="Hayashizaki Y."/>
            <person name="Haussler D."/>
            <person name="Hermjakob H."/>
            <person name="Hokamp K."/>
            <person name="Jang W."/>
            <person name="Johnson L.S."/>
            <person name="Jones T.A."/>
            <person name="Kasif S."/>
            <person name="Kaspryzk A."/>
            <person name="Kennedy S."/>
            <person name="Kent W.J."/>
            <person name="Kitts P."/>
            <person name="Koonin E.V."/>
            <person name="Korf I."/>
            <person name="Kulp D."/>
            <person name="Lancet D."/>
            <person name="Lowe T.M."/>
            <person name="McLysaght A."/>
            <person name="Mikkelsen T."/>
            <person name="Moran J.V."/>
            <person name="Mulder N."/>
            <person name="Pollara V.J."/>
            <person name="Ponting C.P."/>
            <person name="Schuler G."/>
            <person name="Schultz J."/>
            <person name="Slater G."/>
            <person name="Smit A.F."/>
            <person name="Stupka E."/>
            <person name="Szustakowski J."/>
            <person name="Thierry-Mieg D."/>
            <person name="Thierry-Mieg J."/>
            <person name="Wagner L."/>
            <person name="Wallis J."/>
            <person name="Wheeler R."/>
            <person name="Williams A."/>
            <person name="Wolf Y.I."/>
            <person name="Wolfe K.H."/>
            <person name="Yang S.P."/>
            <person name="Yeh R.F."/>
            <person name="Collins F."/>
            <person name="Guyer M.S."/>
            <person name="Peterson J."/>
            <person name="Felsenfeld A."/>
            <person name="Wetterstrand K.A."/>
            <person name="Patrinos A."/>
            <person name="Morgan M.J."/>
            <person name="de Jong P."/>
            <person name="Catanese J.J."/>
            <person name="Osoegawa K."/>
            <person name="Shizuya H."/>
            <person name="Choi S."/>
            <person name="Chen Y.J."/>
        </authorList>
    </citation>
    <scope>NUCLEOTIDE SEQUENCE [LARGE SCALE GENOMIC DNA]</scope>
</reference>
<dbReference type="SMR" id="A0A1B0GU25"/>
<feature type="non-terminal residue" evidence="1">
    <location>
        <position position="1"/>
    </location>
</feature>
<reference evidence="1" key="5">
    <citation type="submission" date="2025-09" db="UniProtKB">
        <authorList>
            <consortium name="Ensembl"/>
        </authorList>
    </citation>
    <scope>IDENTIFICATION</scope>
</reference>
<reference evidence="1 2" key="2">
    <citation type="journal article" date="2004" name="Nature">
        <title>Finishing the euchromatic sequence of the human genome.</title>
        <authorList>
            <consortium name="International Human Genome Sequencing Consortium"/>
        </authorList>
    </citation>
    <scope>NUCLEOTIDE SEQUENCE [LARGE SCALE GENOMIC DNA]</scope>
</reference>
<reference evidence="1" key="4">
    <citation type="submission" date="2025-08" db="UniProtKB">
        <authorList>
            <consortium name="Ensembl"/>
        </authorList>
    </citation>
    <scope>IDENTIFICATION</scope>
</reference>
<evidence type="ECO:0000313" key="2">
    <source>
        <dbReference type="Proteomes" id="UP000005640"/>
    </source>
</evidence>
<organism evidence="1 2">
    <name type="scientific">Homo sapiens</name>
    <name type="common">Human</name>
    <dbReference type="NCBI Taxonomy" id="9606"/>
    <lineage>
        <taxon>Eukaryota</taxon>
        <taxon>Metazoa</taxon>
        <taxon>Chordata</taxon>
        <taxon>Craniata</taxon>
        <taxon>Vertebrata</taxon>
        <taxon>Euteleostomi</taxon>
        <taxon>Mammalia</taxon>
        <taxon>Eutheria</taxon>
        <taxon>Euarchontoglires</taxon>
        <taxon>Primates</taxon>
        <taxon>Haplorrhini</taxon>
        <taxon>Catarrhini</taxon>
        <taxon>Hominidae</taxon>
        <taxon>Homo</taxon>
    </lineage>
</organism>
<gene>
    <name evidence="1" type="primary">PRRT2</name>
</gene>
<dbReference type="ExpressionAtlas" id="A0A1B0GU25">
    <property type="expression patterns" value="baseline and differential"/>
</dbReference>
<accession>A0A1B0GU25</accession>
<dbReference type="AlphaFoldDB" id="A0A1B0GU25"/>
<proteinExistence type="predicted"/>
<dbReference type="OrthoDB" id="9665078at2759"/>
<reference evidence="1 2" key="3">
    <citation type="journal article" date="2004" name="Nature">
        <title>The sequence and analysis of duplication-rich human chromosome 16.</title>
        <authorList>
            <person name="Martin J."/>
            <person name="Han C."/>
            <person name="Gordon L.A."/>
            <person name="Terry A."/>
            <person name="Prabhakar S."/>
            <person name="She X."/>
            <person name="Xie G."/>
            <person name="Hellsten U."/>
            <person name="Chan Y.M."/>
            <person name="Altherr M."/>
            <person name="Couronne O."/>
            <person name="Aerts A."/>
            <person name="Bajorek E."/>
            <person name="Black S."/>
            <person name="Blumer H."/>
            <person name="Branscomb E."/>
            <person name="Brown N.C."/>
            <person name="Bruno W.J."/>
            <person name="Buckingham J.M."/>
            <person name="Callen D.F."/>
            <person name="Campbell C.S."/>
            <person name="Campbell M.L."/>
            <person name="Campbell E.W."/>
            <person name="Caoile C."/>
            <person name="Challacombe J.F."/>
            <person name="Chasteen L.A."/>
            <person name="Chertkov O."/>
            <person name="Chi H.C."/>
            <person name="Christensen M."/>
            <person name="Clark L.M."/>
            <person name="Cohn J.D."/>
            <person name="Denys M."/>
            <person name="Detter J.C."/>
            <person name="Dickson M."/>
            <person name="Dimitrijevic-Bussod M."/>
            <person name="Escobar J."/>
            <person name="Fawcett J.J."/>
            <person name="Flowers D."/>
            <person name="Fotopulos D."/>
            <person name="Glavina T."/>
            <person name="Gomez M."/>
            <person name="Gonzales E."/>
            <person name="Goodstein D."/>
            <person name="Goodwin L.A."/>
            <person name="Grady D.L."/>
            <person name="Grigoriev I."/>
            <person name="Groza M."/>
            <person name="Hammon N."/>
            <person name="Hawkins T."/>
            <person name="Haydu L."/>
            <person name="Hildebrand C.E."/>
            <person name="Huang W."/>
            <person name="Israni S."/>
            <person name="Jett J."/>
            <person name="Jewett P.B."/>
            <person name="Kadner K."/>
            <person name="Kimball H."/>
            <person name="Kobayashi A."/>
            <person name="Krawczyk M.C."/>
            <person name="Leyba T."/>
            <person name="Longmire J.L."/>
            <person name="Lopez F."/>
            <person name="Lou Y."/>
            <person name="Lowry S."/>
            <person name="Ludeman T."/>
            <person name="Manohar C.F."/>
            <person name="Mark G.A."/>
            <person name="McMurray K.L."/>
            <person name="Meincke L.J."/>
            <person name="Morgan J."/>
            <person name="Moyzis R.K."/>
            <person name="Mundt M.O."/>
            <person name="Munk A.C."/>
            <person name="Nandkeshwar R.D."/>
            <person name="Pitluck S."/>
            <person name="Pollard M."/>
            <person name="Predki P."/>
            <person name="Parson-Quintana B."/>
            <person name="Ramirez L."/>
            <person name="Rash S."/>
            <person name="Retterer J."/>
            <person name="Ricke D.O."/>
            <person name="Robinson D.L."/>
            <person name="Rodriguez A."/>
            <person name="Salamov A."/>
            <person name="Saunders E.H."/>
            <person name="Scott D."/>
            <person name="Shough T."/>
            <person name="Stallings R.L."/>
            <person name="Stalvey M."/>
            <person name="Sutherland R.D."/>
            <person name="Tapia R."/>
            <person name="Tesmer J.G."/>
            <person name="Thayer N."/>
            <person name="Thompson L.S."/>
            <person name="Tice H."/>
            <person name="Torney D.C."/>
            <person name="Tran-Gyamfi M."/>
            <person name="Tsai M."/>
            <person name="Ulanovsky L.E."/>
            <person name="Ustaszewska A."/>
            <person name="Vo N."/>
            <person name="White P.S."/>
            <person name="Williams A.L."/>
            <person name="Wills P.L."/>
            <person name="Wu J.R."/>
            <person name="Wu K."/>
            <person name="Yang J."/>
            <person name="Dejong P."/>
            <person name="Bruce D."/>
            <person name="Doggett N.A."/>
            <person name="Deaven L."/>
            <person name="Schmutz J."/>
            <person name="Grimwood J."/>
            <person name="Richardson P."/>
            <person name="Rokhsar D.S."/>
            <person name="Eichler E.E."/>
            <person name="Gilna P."/>
            <person name="Lucas S.M."/>
            <person name="Myers R.M."/>
            <person name="Rubin E.M."/>
            <person name="Pennacchio L.A."/>
        </authorList>
    </citation>
    <scope>NUCLEOTIDE SEQUENCE [LARGE SCALE GENOMIC DNA]</scope>
</reference>
<dbReference type="Antibodypedia" id="3043">
    <property type="antibodies" value="109 antibodies from 24 providers"/>
</dbReference>
<protein>
    <submittedName>
        <fullName evidence="1">Proline rich transmembrane protein 2</fullName>
    </submittedName>
</protein>